<dbReference type="SUPFAM" id="SSF48452">
    <property type="entry name" value="TPR-like"/>
    <property type="match status" value="1"/>
</dbReference>
<dbReference type="OMA" id="ETFVSCC"/>
<dbReference type="GeneID" id="13926996"/>
<feature type="compositionally biased region" description="Polar residues" evidence="1">
    <location>
        <begin position="27"/>
        <end position="40"/>
    </location>
</feature>
<evidence type="ECO:0000313" key="2">
    <source>
        <dbReference type="EMBL" id="CCK73526.1"/>
    </source>
</evidence>
<dbReference type="InterPro" id="IPR015374">
    <property type="entry name" value="ChAPs"/>
</dbReference>
<organism evidence="2 3">
    <name type="scientific">Naumovozyma dairenensis (strain ATCC 10597 / BCRC 20456 / CBS 421 / NBRC 0211 / NRRL Y-12639)</name>
    <name type="common">Saccharomyces dairenensis</name>
    <dbReference type="NCBI Taxonomy" id="1071378"/>
    <lineage>
        <taxon>Eukaryota</taxon>
        <taxon>Fungi</taxon>
        <taxon>Dikarya</taxon>
        <taxon>Ascomycota</taxon>
        <taxon>Saccharomycotina</taxon>
        <taxon>Saccharomycetes</taxon>
        <taxon>Saccharomycetales</taxon>
        <taxon>Saccharomycetaceae</taxon>
        <taxon>Naumovozyma</taxon>
    </lineage>
</organism>
<dbReference type="Proteomes" id="UP000000689">
    <property type="component" value="Chromosome 7"/>
</dbReference>
<dbReference type="PANTHER" id="PTHR31975">
    <property type="entry name" value="BUD SITE SELECTION PROTEIN 7-RELATED"/>
    <property type="match status" value="1"/>
</dbReference>
<name>J7S4L9_NAUDC</name>
<proteinExistence type="predicted"/>
<dbReference type="EMBL" id="HE580273">
    <property type="protein sequence ID" value="CCK73526.1"/>
    <property type="molecule type" value="Genomic_DNA"/>
</dbReference>
<dbReference type="eggNOG" id="ENOG502QRF3">
    <property type="taxonomic scope" value="Eukaryota"/>
</dbReference>
<gene>
    <name evidence="2" type="primary">NDAI0G05430</name>
    <name evidence="2" type="ordered locus">NDAI_0G05430</name>
</gene>
<dbReference type="OrthoDB" id="434695at2759"/>
<feature type="compositionally biased region" description="Low complexity" evidence="1">
    <location>
        <begin position="66"/>
        <end position="75"/>
    </location>
</feature>
<dbReference type="Gene3D" id="1.25.40.10">
    <property type="entry name" value="Tetratricopeptide repeat domain"/>
    <property type="match status" value="1"/>
</dbReference>
<feature type="compositionally biased region" description="Basic and acidic residues" evidence="1">
    <location>
        <begin position="43"/>
        <end position="65"/>
    </location>
</feature>
<dbReference type="RefSeq" id="XP_003980202.1">
    <property type="nucleotide sequence ID" value="XM_003980153.1"/>
</dbReference>
<sequence>MNFLWGSKSKKAAKDDKPEERTKDNENPSTITTSTEQNGQPREIQESEATLKEAAEQDVPEKQQQEQKQTNETNQGTMSAVTSIKVQEEPTSVANAKIHYQLLDFPRSLEHEYGETLANRVELLKELSSHETLGIGPADLVHITFFDKKSHNDEVGQFFHLTGLDAFDEKTILDFLKMIKSNLDNESKRKHTGNYILTYCCVNIFSKFEIRVRLNEDNTSKTSVLSCVDGTTNISMDEYLWKETFVSCCIRSLLFNIDTERKFPGLVQYPMAIENENENDLCLFSSKRIVSLLCEFLPRCLESGWDTSQSIHPTVVHNYLTESLLLYLSIIPGKLVEFTLATLQELTLSDKDHELYYKIAMVLIIDQQGEMESRLIMLLNETLNEFLPLADSMPPRDINSFQLLNSISCLLNLQAKFLISRKDYELAVSVAKTSTELSLDLFDSWYYLAETYIALGEYKKALVAINSMPILNSVDKNKHDLIQHVPISSYYKRPLSDTNDTFDVDSHEAKLISSNIKTVKEKDLRNFIFGRTLLIHESKKGCIEEFWDTLCLELGPIYGPQGCNLINFVSPEEAGSISDLELLARNSVANKLSLFELKVYKLLATMLSKITWNGLLDLRNEIFIMKNEFENNEEIFKSTKGVIPISMREKRICEQWLDQLFLNFYQDLKLCNSYMENIKQERSGLEWELLGLTLLRICNESKAVACLQTSIMARFDPVSCEKLFQLYLDDDCSVFSHLNADTLLELLTRKIPFDSRFYDSMQILNYKVLYKLMNVMGTDVIRSKVMALRYAEDGIGATVNNMITWIGKLCLQE</sequence>
<dbReference type="PANTHER" id="PTHR31975:SF2">
    <property type="entry name" value="CHITIN BIOSYNTHESIS PROTEIN CHS6-RELATED"/>
    <property type="match status" value="1"/>
</dbReference>
<reference evidence="2 3" key="1">
    <citation type="journal article" date="2011" name="Proc. Natl. Acad. Sci. U.S.A.">
        <title>Evolutionary erosion of yeast sex chromosomes by mating-type switching accidents.</title>
        <authorList>
            <person name="Gordon J.L."/>
            <person name="Armisen D."/>
            <person name="Proux-Wera E."/>
            <person name="Oheigeartaigh S.S."/>
            <person name="Byrne K.P."/>
            <person name="Wolfe K.H."/>
        </authorList>
    </citation>
    <scope>NUCLEOTIDE SEQUENCE [LARGE SCALE GENOMIC DNA]</scope>
    <source>
        <strain evidence="3">ATCC 10597 / BCRC 20456 / CBS 421 / NBRC 0211 / NRRL Y-12639</strain>
    </source>
</reference>
<dbReference type="STRING" id="1071378.J7S4L9"/>
<dbReference type="HOGENOM" id="CLU_019711_0_0_1"/>
<dbReference type="KEGG" id="ndi:NDAI_0G05430"/>
<dbReference type="GO" id="GO:0006893">
    <property type="term" value="P:Golgi to plasma membrane transport"/>
    <property type="evidence" value="ECO:0007669"/>
    <property type="project" value="EnsemblFungi"/>
</dbReference>
<evidence type="ECO:0000256" key="1">
    <source>
        <dbReference type="SAM" id="MobiDB-lite"/>
    </source>
</evidence>
<feature type="compositionally biased region" description="Basic and acidic residues" evidence="1">
    <location>
        <begin position="12"/>
        <end position="26"/>
    </location>
</feature>
<protein>
    <submittedName>
        <fullName evidence="2">Uncharacterized protein</fullName>
    </submittedName>
</protein>
<evidence type="ECO:0000313" key="3">
    <source>
        <dbReference type="Proteomes" id="UP000000689"/>
    </source>
</evidence>
<dbReference type="GO" id="GO:0034044">
    <property type="term" value="C:exomer complex"/>
    <property type="evidence" value="ECO:0007669"/>
    <property type="project" value="EnsemblFungi"/>
</dbReference>
<accession>J7S4L9</accession>
<dbReference type="AlphaFoldDB" id="J7S4L9"/>
<dbReference type="InterPro" id="IPR011990">
    <property type="entry name" value="TPR-like_helical_dom_sf"/>
</dbReference>
<keyword evidence="3" id="KW-1185">Reference proteome</keyword>
<feature type="region of interest" description="Disordered" evidence="1">
    <location>
        <begin position="1"/>
        <end position="80"/>
    </location>
</feature>
<dbReference type="Pfam" id="PF09295">
    <property type="entry name" value="ChAPs"/>
    <property type="match status" value="2"/>
</dbReference>
<dbReference type="GO" id="GO:0006031">
    <property type="term" value="P:chitin biosynthetic process"/>
    <property type="evidence" value="ECO:0007669"/>
    <property type="project" value="EnsemblFungi"/>
</dbReference>